<evidence type="ECO:0000313" key="9">
    <source>
        <dbReference type="EMBL" id="KAK1610751.1"/>
    </source>
</evidence>
<evidence type="ECO:0000256" key="3">
    <source>
        <dbReference type="ARBA" id="ARBA00023175"/>
    </source>
</evidence>
<reference evidence="9" key="1">
    <citation type="submission" date="2023-07" db="EMBL/GenBank/DDBJ databases">
        <title>A chromosome-level genome assembly of Lolium multiflorum.</title>
        <authorList>
            <person name="Chen Y."/>
            <person name="Copetti D."/>
            <person name="Kolliker R."/>
            <person name="Studer B."/>
        </authorList>
    </citation>
    <scope>NUCLEOTIDE SEQUENCE</scope>
    <source>
        <strain evidence="9">02402/16</strain>
        <tissue evidence="9">Leaf</tissue>
    </source>
</reference>
<dbReference type="EMBL" id="JAUUTY010000007">
    <property type="protein sequence ID" value="KAK1610751.1"/>
    <property type="molecule type" value="Genomic_DNA"/>
</dbReference>
<evidence type="ECO:0000256" key="4">
    <source>
        <dbReference type="PROSITE-ProRule" id="PRU00283"/>
    </source>
</evidence>
<feature type="compositionally biased region" description="Basic and acidic residues" evidence="6">
    <location>
        <begin position="172"/>
        <end position="181"/>
    </location>
</feature>
<dbReference type="InterPro" id="IPR001752">
    <property type="entry name" value="Kinesin_motor_dom"/>
</dbReference>
<comment type="caution">
    <text evidence="9">The sequence shown here is derived from an EMBL/GenBank/DDBJ whole genome shotgun (WGS) entry which is preliminary data.</text>
</comment>
<keyword evidence="4" id="KW-0547">Nucleotide-binding</keyword>
<gene>
    <name evidence="9" type="ORF">QYE76_034424</name>
</gene>
<feature type="compositionally biased region" description="Basic and acidic residues" evidence="6">
    <location>
        <begin position="192"/>
        <end position="201"/>
    </location>
</feature>
<sequence>MSTAAAATAADESRKTLSTVPPHADDDWLFTRLIISLSFFFFPEEAERRRSEAVAWLRALLRDSALPLPPPRASDDDLRAALADGALLCAALDKLPRPASTGGQGGAPAECGDVGRFLAAAERMGLPSFTASDLDTGPVSAVVACVLALRDQFLPHAGEGWNCGVQQNGSKHSMELPRRENSQVTQNSEVTEDSKQMETKVSKSPAVSEPLSPKVRPGQSSISRHAGRNFHEVFQLRQGGYSDLPSCKISEMMKSTSMDNAPTQSLLSVVNGILDEIIERKNGEIPYQLSCLLRRIVLEIERRISTQAEHIRNQNNLMKAREEKYKSRIRVLEALASGNSGQIHVAEDPVQQIKMEKDKLQEKRRLVEEDLTKLIKDKENVTRLTKDKEDMARLLNDKEDIIRLMKEKEEMARLIKAKEDRVSLKKGKDEDRDQSANEPIAKPIVHKDELISLMKDRENNKNTIMRLKLELEATKSSYEQSHSLLESKKEDVLKLLKDKENSDNVISQLRQELAIARRSHETYIQELKTTALQENRELEHRIKEVELKLEHSTNRGRYLEDLLESRIQTWEQKEIMLNQFVGLQVQNIQDLRLSSVSIRHEILNCQKSWSEELSGLGQNLKVLTSAAENYHATLEENRKLFNEVQELKGNIRVFCRIRPFLPNEDHKSSTTELIGDNGELILANPTKTGKEGSKLFKFNKVLGPTSSQDEVFKDIQPLIRSVLDGYNVCIFAYGQTGSGKTYTMTGPENATEEELGVNFRALNDLFLISRNRGDTIMYDVSVQMIEIYNEQIRDLLGSKGSEKKYPFVHRLTLIVDIHLYLFCILICFHVISIHTLTCVDLVKKPIVMMVFINLHTLEILNASHPSGLAVPDAIIHPVNSTSDVIELIRTGLGNRAVGATALNERSSRSHSVVTVHIQGVDLKTGATLRGALHLVDLAGSERVDRSAVTGDRLKEAQHINKSLSALGDVIFSLSQKTSHIPYRNSKLTQVLQSSLGGHAKTLMFVQINPDVSSYAESLSTLRFAERVSGVELGAAKMNKEGKDIREFKEQLSLLKDKIAKKDEEINQLQTHTPRTMSGKRADSLLKRSSSSSGVSYLGSKIQHRRTASCGKALGFVSRGSDADNFSEISDRHSEASSMQSVDDIHQQSEIMALSKLSEDETGPNSADPEIDCFGYADSEGRLSDISDSGLSMGTETDGSVSSMVEYALFPEQEKNASTWKEQKGAPNTPIDRLRKVTTRVQKATTPKTTSSSLWPKSSDSPPRSPMSASTRRSTIPRATSSPRTSNTPKRWN</sequence>
<dbReference type="GO" id="GO:0005524">
    <property type="term" value="F:ATP binding"/>
    <property type="evidence" value="ECO:0007669"/>
    <property type="project" value="UniProtKB-UniRule"/>
</dbReference>
<dbReference type="GO" id="GO:0008017">
    <property type="term" value="F:microtubule binding"/>
    <property type="evidence" value="ECO:0007669"/>
    <property type="project" value="InterPro"/>
</dbReference>
<protein>
    <submittedName>
        <fullName evidence="9">Uncharacterized protein</fullName>
    </submittedName>
</protein>
<dbReference type="FunFam" id="3.40.850.10:FF:000111">
    <property type="entry name" value="p-loop nucleoside triphosphate hydrolase superfamily protein with CH (Calponin Homology) domain"/>
    <property type="match status" value="1"/>
</dbReference>
<comment type="similarity">
    <text evidence="1">Belongs to the TRAFAC class myosin-kinesin ATPase superfamily. Kinesin family. KIN-14 subfamily.</text>
</comment>
<feature type="compositionally biased region" description="Polar residues" evidence="6">
    <location>
        <begin position="1266"/>
        <end position="1292"/>
    </location>
</feature>
<dbReference type="SUPFAM" id="SSF47576">
    <property type="entry name" value="Calponin-homology domain, CH-domain"/>
    <property type="match status" value="1"/>
</dbReference>
<proteinExistence type="inferred from homology"/>
<evidence type="ECO:0000256" key="2">
    <source>
        <dbReference type="ARBA" id="ARBA00022701"/>
    </source>
</evidence>
<dbReference type="PANTHER" id="PTHR47972">
    <property type="entry name" value="KINESIN-LIKE PROTEIN KLP-3"/>
    <property type="match status" value="1"/>
</dbReference>
<dbReference type="InterPro" id="IPR027417">
    <property type="entry name" value="P-loop_NTPase"/>
</dbReference>
<dbReference type="GO" id="GO:0003777">
    <property type="term" value="F:microtubule motor activity"/>
    <property type="evidence" value="ECO:0007669"/>
    <property type="project" value="InterPro"/>
</dbReference>
<evidence type="ECO:0000259" key="7">
    <source>
        <dbReference type="PROSITE" id="PS50021"/>
    </source>
</evidence>
<dbReference type="SMART" id="SM00129">
    <property type="entry name" value="KISc"/>
    <property type="match status" value="1"/>
</dbReference>
<dbReference type="PANTHER" id="PTHR47972:SF49">
    <property type="entry name" value="KINESIN-LIKE PROTEIN KIN-14M"/>
    <property type="match status" value="1"/>
</dbReference>
<feature type="domain" description="Calponin-homology (CH)" evidence="7">
    <location>
        <begin position="47"/>
        <end position="154"/>
    </location>
</feature>
<dbReference type="Gene3D" id="1.10.418.10">
    <property type="entry name" value="Calponin-like domain"/>
    <property type="match status" value="1"/>
</dbReference>
<dbReference type="InterPro" id="IPR031852">
    <property type="entry name" value="Vik1/Cik1_MT-bd"/>
</dbReference>
<keyword evidence="3 4" id="KW-0505">Motor protein</keyword>
<dbReference type="Pfam" id="PF00225">
    <property type="entry name" value="Kinesin"/>
    <property type="match status" value="1"/>
</dbReference>
<accession>A0AAD8QYX1</accession>
<dbReference type="InterPro" id="IPR036961">
    <property type="entry name" value="Kinesin_motor_dom_sf"/>
</dbReference>
<feature type="domain" description="Kinesin motor" evidence="8">
    <location>
        <begin position="650"/>
        <end position="1030"/>
    </location>
</feature>
<feature type="coiled-coil region" evidence="5">
    <location>
        <begin position="350"/>
        <end position="421"/>
    </location>
</feature>
<feature type="coiled-coil region" evidence="5">
    <location>
        <begin position="506"/>
        <end position="555"/>
    </location>
</feature>
<dbReference type="InterPro" id="IPR036872">
    <property type="entry name" value="CH_dom_sf"/>
</dbReference>
<feature type="region of interest" description="Disordered" evidence="6">
    <location>
        <begin position="168"/>
        <end position="222"/>
    </location>
</feature>
<dbReference type="GO" id="GO:0007018">
    <property type="term" value="P:microtubule-based movement"/>
    <property type="evidence" value="ECO:0007669"/>
    <property type="project" value="InterPro"/>
</dbReference>
<dbReference type="InterPro" id="IPR027640">
    <property type="entry name" value="Kinesin-like_fam"/>
</dbReference>
<dbReference type="InterPro" id="IPR001715">
    <property type="entry name" value="CH_dom"/>
</dbReference>
<dbReference type="Gene3D" id="3.40.850.10">
    <property type="entry name" value="Kinesin motor domain"/>
    <property type="match status" value="1"/>
</dbReference>
<dbReference type="SUPFAM" id="SSF52540">
    <property type="entry name" value="P-loop containing nucleoside triphosphate hydrolases"/>
    <property type="match status" value="1"/>
</dbReference>
<feature type="compositionally biased region" description="Low complexity" evidence="6">
    <location>
        <begin position="1244"/>
        <end position="1261"/>
    </location>
</feature>
<keyword evidence="5" id="KW-0175">Coiled coil</keyword>
<keyword evidence="10" id="KW-1185">Reference proteome</keyword>
<dbReference type="Proteomes" id="UP001231189">
    <property type="component" value="Unassembled WGS sequence"/>
</dbReference>
<evidence type="ECO:0000256" key="1">
    <source>
        <dbReference type="ARBA" id="ARBA00010899"/>
    </source>
</evidence>
<evidence type="ECO:0000313" key="10">
    <source>
        <dbReference type="Proteomes" id="UP001231189"/>
    </source>
</evidence>
<feature type="region of interest" description="Disordered" evidence="6">
    <location>
        <begin position="1213"/>
        <end position="1292"/>
    </location>
</feature>
<dbReference type="FunFam" id="3.40.850.10:FF:000178">
    <property type="entry name" value="Kinesin-related protein3"/>
    <property type="match status" value="1"/>
</dbReference>
<dbReference type="PROSITE" id="PS50021">
    <property type="entry name" value="CH"/>
    <property type="match status" value="1"/>
</dbReference>
<keyword evidence="4" id="KW-0067">ATP-binding</keyword>
<evidence type="ECO:0000256" key="5">
    <source>
        <dbReference type="SAM" id="Coils"/>
    </source>
</evidence>
<dbReference type="PRINTS" id="PR00380">
    <property type="entry name" value="KINESINHEAVY"/>
</dbReference>
<dbReference type="PROSITE" id="PS50067">
    <property type="entry name" value="KINESIN_MOTOR_2"/>
    <property type="match status" value="1"/>
</dbReference>
<feature type="binding site" evidence="4">
    <location>
        <begin position="734"/>
        <end position="741"/>
    </location>
    <ligand>
        <name>ATP</name>
        <dbReference type="ChEBI" id="CHEBI:30616"/>
    </ligand>
</feature>
<dbReference type="Pfam" id="PF16796">
    <property type="entry name" value="Microtub_bd"/>
    <property type="match status" value="1"/>
</dbReference>
<feature type="coiled-coil region" evidence="5">
    <location>
        <begin position="1037"/>
        <end position="1071"/>
    </location>
</feature>
<organism evidence="9 10">
    <name type="scientific">Lolium multiflorum</name>
    <name type="common">Italian ryegrass</name>
    <name type="synonym">Lolium perenne subsp. multiflorum</name>
    <dbReference type="NCBI Taxonomy" id="4521"/>
    <lineage>
        <taxon>Eukaryota</taxon>
        <taxon>Viridiplantae</taxon>
        <taxon>Streptophyta</taxon>
        <taxon>Embryophyta</taxon>
        <taxon>Tracheophyta</taxon>
        <taxon>Spermatophyta</taxon>
        <taxon>Magnoliopsida</taxon>
        <taxon>Liliopsida</taxon>
        <taxon>Poales</taxon>
        <taxon>Poaceae</taxon>
        <taxon>BOP clade</taxon>
        <taxon>Pooideae</taxon>
        <taxon>Poodae</taxon>
        <taxon>Poeae</taxon>
        <taxon>Poeae Chloroplast Group 2 (Poeae type)</taxon>
        <taxon>Loliodinae</taxon>
        <taxon>Loliinae</taxon>
        <taxon>Lolium</taxon>
    </lineage>
</organism>
<name>A0AAD8QYX1_LOLMU</name>
<evidence type="ECO:0000259" key="8">
    <source>
        <dbReference type="PROSITE" id="PS50067"/>
    </source>
</evidence>
<keyword evidence="2" id="KW-0493">Microtubule</keyword>
<dbReference type="GO" id="GO:0005874">
    <property type="term" value="C:microtubule"/>
    <property type="evidence" value="ECO:0007669"/>
    <property type="project" value="UniProtKB-KW"/>
</dbReference>
<evidence type="ECO:0000256" key="6">
    <source>
        <dbReference type="SAM" id="MobiDB-lite"/>
    </source>
</evidence>